<dbReference type="EMBL" id="SEOQ01000112">
    <property type="protein sequence ID" value="TFY70258.1"/>
    <property type="molecule type" value="Genomic_DNA"/>
</dbReference>
<dbReference type="OrthoDB" id="3059868at2759"/>
<keyword evidence="1" id="KW-0812">Transmembrane</keyword>
<sequence>MLSTATVQSHLIQRVAELSLAYDRIRQKAEPLLSTHVTPHLLRIQNGISQQTLADLTQASKLHPDRLFLAAAVIFVVLVIVMMLAIRPKRAPNADNGSLQYLRALQTVFIPTTSHWPPFYSSLARSSNSTRATRIPLSRLLQDLVEGTLELRNPTLSLHELLAGRLTVLGCRVEIAVDFNFRVNVSLWWMWSHYLTAGFKVSLLIKVEAYQVLSVLHHPSLSRTSTFVRICASSALPLPSLTVYVDLRTEDLRNRAVVERSLASSFVAYSLNLDYVPHGQLESLIRHLQAALSMNSLASLELATHQSTSSIFDPSFVLAAVPFLPPRPHADSKLQRPDFPTRTSMVLSASLPDVIGLLSSGDAPLTIASVANISSAHAKALDVTATRLERDPEMRSEFLENHTLEQWREEVLCLRWEAALLKIRMLTRWKILVRR</sequence>
<comment type="caution">
    <text evidence="2">The sequence shown here is derived from an EMBL/GenBank/DDBJ whole genome shotgun (WGS) entry which is preliminary data.</text>
</comment>
<proteinExistence type="predicted"/>
<evidence type="ECO:0000313" key="2">
    <source>
        <dbReference type="EMBL" id="TFY70258.1"/>
    </source>
</evidence>
<dbReference type="Proteomes" id="UP000298327">
    <property type="component" value="Unassembled WGS sequence"/>
</dbReference>
<protein>
    <submittedName>
        <fullName evidence="2">Uncharacterized protein</fullName>
    </submittedName>
</protein>
<accession>A0A4Y9Z8V4</accession>
<gene>
    <name evidence="2" type="ORF">EVG20_g2738</name>
</gene>
<organism evidence="2 3">
    <name type="scientific">Dentipellis fragilis</name>
    <dbReference type="NCBI Taxonomy" id="205917"/>
    <lineage>
        <taxon>Eukaryota</taxon>
        <taxon>Fungi</taxon>
        <taxon>Dikarya</taxon>
        <taxon>Basidiomycota</taxon>
        <taxon>Agaricomycotina</taxon>
        <taxon>Agaricomycetes</taxon>
        <taxon>Russulales</taxon>
        <taxon>Hericiaceae</taxon>
        <taxon>Dentipellis</taxon>
    </lineage>
</organism>
<keyword evidence="1" id="KW-1133">Transmembrane helix</keyword>
<reference evidence="2 3" key="1">
    <citation type="submission" date="2019-02" db="EMBL/GenBank/DDBJ databases">
        <title>Genome sequencing of the rare red list fungi Dentipellis fragilis.</title>
        <authorList>
            <person name="Buettner E."/>
            <person name="Kellner H."/>
        </authorList>
    </citation>
    <scope>NUCLEOTIDE SEQUENCE [LARGE SCALE GENOMIC DNA]</scope>
    <source>
        <strain evidence="2 3">DSM 105465</strain>
    </source>
</reference>
<evidence type="ECO:0000313" key="3">
    <source>
        <dbReference type="Proteomes" id="UP000298327"/>
    </source>
</evidence>
<feature type="transmembrane region" description="Helical" evidence="1">
    <location>
        <begin position="67"/>
        <end position="86"/>
    </location>
</feature>
<evidence type="ECO:0000256" key="1">
    <source>
        <dbReference type="SAM" id="Phobius"/>
    </source>
</evidence>
<keyword evidence="1" id="KW-0472">Membrane</keyword>
<name>A0A4Y9Z8V4_9AGAM</name>
<dbReference type="AlphaFoldDB" id="A0A4Y9Z8V4"/>
<keyword evidence="3" id="KW-1185">Reference proteome</keyword>